<dbReference type="AlphaFoldDB" id="A0A3E2MW90"/>
<evidence type="ECO:0000313" key="2">
    <source>
        <dbReference type="EMBL" id="RFZ41415.1"/>
    </source>
</evidence>
<protein>
    <submittedName>
        <fullName evidence="2">Uncharacterized protein</fullName>
    </submittedName>
</protein>
<feature type="region of interest" description="Disordered" evidence="1">
    <location>
        <begin position="1"/>
        <end position="21"/>
    </location>
</feature>
<organism evidence="2 3">
    <name type="scientific">Mycobacterium marinum</name>
    <dbReference type="NCBI Taxonomy" id="1781"/>
    <lineage>
        <taxon>Bacteria</taxon>
        <taxon>Bacillati</taxon>
        <taxon>Actinomycetota</taxon>
        <taxon>Actinomycetes</taxon>
        <taxon>Mycobacteriales</taxon>
        <taxon>Mycobacteriaceae</taxon>
        <taxon>Mycobacterium</taxon>
        <taxon>Mycobacterium ulcerans group</taxon>
    </lineage>
</organism>
<feature type="compositionally biased region" description="Pro residues" evidence="1">
    <location>
        <begin position="1"/>
        <end position="10"/>
    </location>
</feature>
<comment type="caution">
    <text evidence="2">The sequence shown here is derived from an EMBL/GenBank/DDBJ whole genome shotgun (WGS) entry which is preliminary data.</text>
</comment>
<accession>A0A3E2MW90</accession>
<dbReference type="EMBL" id="PEDF01000080">
    <property type="protein sequence ID" value="RFZ41415.1"/>
    <property type="molecule type" value="Genomic_DNA"/>
</dbReference>
<evidence type="ECO:0000313" key="3">
    <source>
        <dbReference type="Proteomes" id="UP000257451"/>
    </source>
</evidence>
<dbReference type="RefSeq" id="WP_012395478.1">
    <property type="nucleotide sequence ID" value="NZ_PEDF01000080.1"/>
</dbReference>
<evidence type="ECO:0000256" key="1">
    <source>
        <dbReference type="SAM" id="MobiDB-lite"/>
    </source>
</evidence>
<gene>
    <name evidence="2" type="ORF">DAVIS_02684</name>
</gene>
<feature type="compositionally biased region" description="Polar residues" evidence="1">
    <location>
        <begin position="12"/>
        <end position="21"/>
    </location>
</feature>
<name>A0A3E2MW90_MYCMR</name>
<reference evidence="2 3" key="1">
    <citation type="journal article" date="2018" name="Sci. Rep.">
        <title>Extensive genomic diversity among Mycobacterium marinum strains revealed by whole genome sequencing.</title>
        <authorList>
            <person name="Das S."/>
            <person name="Pettersson B.M."/>
            <person name="Behra P.R."/>
            <person name="Mallick A."/>
            <person name="Cheramie M."/>
            <person name="Ramesh M."/>
            <person name="Shirreff L."/>
            <person name="DuCote T."/>
            <person name="Dasgupta S."/>
            <person name="Ennis D.G."/>
            <person name="Kirsebom L.A."/>
        </authorList>
    </citation>
    <scope>NUCLEOTIDE SEQUENCE [LARGE SCALE GENOMIC DNA]</scope>
    <source>
        <strain evidence="2 3">Davis1</strain>
    </source>
</reference>
<dbReference type="Proteomes" id="UP000257451">
    <property type="component" value="Unassembled WGS sequence"/>
</dbReference>
<proteinExistence type="predicted"/>
<sequence>MGVIPFPRPQSEPKSTPDVATQGASVVDALIRETVDTLIRSPLGEKTVGEAFAGLAQMRVKDVLREVFTVDDEAN</sequence>